<keyword evidence="2" id="KW-1185">Reference proteome</keyword>
<organism evidence="1 2">
    <name type="scientific">Racocetra persica</name>
    <dbReference type="NCBI Taxonomy" id="160502"/>
    <lineage>
        <taxon>Eukaryota</taxon>
        <taxon>Fungi</taxon>
        <taxon>Fungi incertae sedis</taxon>
        <taxon>Mucoromycota</taxon>
        <taxon>Glomeromycotina</taxon>
        <taxon>Glomeromycetes</taxon>
        <taxon>Diversisporales</taxon>
        <taxon>Gigasporaceae</taxon>
        <taxon>Racocetra</taxon>
    </lineage>
</organism>
<comment type="caution">
    <text evidence="1">The sequence shown here is derived from an EMBL/GenBank/DDBJ whole genome shotgun (WGS) entry which is preliminary data.</text>
</comment>
<reference evidence="1" key="1">
    <citation type="submission" date="2021-06" db="EMBL/GenBank/DDBJ databases">
        <authorList>
            <person name="Kallberg Y."/>
            <person name="Tangrot J."/>
            <person name="Rosling A."/>
        </authorList>
    </citation>
    <scope>NUCLEOTIDE SEQUENCE</scope>
    <source>
        <strain evidence="1">MA461A</strain>
    </source>
</reference>
<protein>
    <submittedName>
        <fullName evidence="1">3844_t:CDS:1</fullName>
    </submittedName>
</protein>
<evidence type="ECO:0000313" key="2">
    <source>
        <dbReference type="Proteomes" id="UP000789920"/>
    </source>
</evidence>
<evidence type="ECO:0000313" key="1">
    <source>
        <dbReference type="EMBL" id="CAG8699584.1"/>
    </source>
</evidence>
<gene>
    <name evidence="1" type="ORF">RPERSI_LOCUS9956</name>
</gene>
<name>A0ACA9PAP7_9GLOM</name>
<feature type="non-terminal residue" evidence="1">
    <location>
        <position position="1"/>
    </location>
</feature>
<proteinExistence type="predicted"/>
<sequence length="52" mass="5992">LTLTSAKINLRKNEYSAGILFVAVSRVCTLKDILFDPFLLQRLQKIKQSKRL</sequence>
<dbReference type="Proteomes" id="UP000789920">
    <property type="component" value="Unassembled WGS sequence"/>
</dbReference>
<accession>A0ACA9PAP7</accession>
<dbReference type="EMBL" id="CAJVQC010019226">
    <property type="protein sequence ID" value="CAG8699584.1"/>
    <property type="molecule type" value="Genomic_DNA"/>
</dbReference>